<dbReference type="InterPro" id="IPR036890">
    <property type="entry name" value="HATPase_C_sf"/>
</dbReference>
<dbReference type="InterPro" id="IPR037198">
    <property type="entry name" value="MutL_C_sf"/>
</dbReference>
<keyword evidence="6" id="KW-1185">Reference proteome</keyword>
<dbReference type="InterPro" id="IPR014721">
    <property type="entry name" value="Ribsml_uS5_D2-typ_fold_subgr"/>
</dbReference>
<comment type="similarity">
    <text evidence="1">Belongs to the DNA mismatch repair MutL/HexB family.</text>
</comment>
<evidence type="ECO:0000256" key="1">
    <source>
        <dbReference type="ARBA" id="ARBA00006082"/>
    </source>
</evidence>
<dbReference type="Gene3D" id="3.30.1370.100">
    <property type="entry name" value="MutL, C-terminal domain, regulatory subdomain"/>
    <property type="match status" value="1"/>
</dbReference>
<evidence type="ECO:0000313" key="8">
    <source>
        <dbReference type="WBParaSite" id="TCONS_00000251.p1"/>
    </source>
</evidence>
<evidence type="ECO:0000256" key="3">
    <source>
        <dbReference type="SAM" id="MobiDB-lite"/>
    </source>
</evidence>
<dbReference type="FunFam" id="3.30.1370.100:FF:000001">
    <property type="entry name" value="Mismatch repair endonuclease pms1, putative"/>
    <property type="match status" value="1"/>
</dbReference>
<evidence type="ECO:0000313" key="6">
    <source>
        <dbReference type="Proteomes" id="UP000035681"/>
    </source>
</evidence>
<dbReference type="GO" id="GO:0140664">
    <property type="term" value="F:ATP-dependent DNA damage sensor activity"/>
    <property type="evidence" value="ECO:0007669"/>
    <property type="project" value="InterPro"/>
</dbReference>
<organism evidence="7">
    <name type="scientific">Strongyloides stercoralis</name>
    <name type="common">Threadworm</name>
    <dbReference type="NCBI Taxonomy" id="6248"/>
    <lineage>
        <taxon>Eukaryota</taxon>
        <taxon>Metazoa</taxon>
        <taxon>Ecdysozoa</taxon>
        <taxon>Nematoda</taxon>
        <taxon>Chromadorea</taxon>
        <taxon>Rhabditida</taxon>
        <taxon>Tylenchina</taxon>
        <taxon>Panagrolaimomorpha</taxon>
        <taxon>Strongyloidoidea</taxon>
        <taxon>Strongyloididae</taxon>
        <taxon>Strongyloides</taxon>
    </lineage>
</organism>
<feature type="compositionally biased region" description="Basic and acidic residues" evidence="3">
    <location>
        <begin position="446"/>
        <end position="457"/>
    </location>
</feature>
<keyword evidence="2" id="KW-0227">DNA damage</keyword>
<dbReference type="SUPFAM" id="SSF118116">
    <property type="entry name" value="DNA mismatch repair protein MutL"/>
    <property type="match status" value="1"/>
</dbReference>
<sequence>MPSIERLDEEVCRRLTTGQVCVDLGGVIKELIDNSLDAGGTRISIKLFNDGINKIQVEDNGSGIKCEDFEMICELHATSKIKNYEDFTSLSTYGFRGEALNSLCCSSKVTIMTKVKDGPGYQLEFDSNGKYLPERTREVSSKVGTTVVVTDFMCNFPVRRNEFMSKSGKEIQKVVKILQNYAFAKINIAFELINTVNGKTTTLMKSCGGGTNIKSSISFIFSDKTRYLHDIIKLENTDIDDEAFELFKLDKCKVDFKKIDHVRFEGYISGLKNITKNSVDYIFLSVNRRPIGNTNIKKAIKTAYLNTNPSFGIIFVLQILLPSNYFDVNCSPLKDTMECMIMDLILAKIYSCIVYTLKKNNPSESCELNKRKIDDFENSASLSQKRTGKPVRLVNKVAKITPKISEIDEAENDSSLSNNIVSSYDSFAKKREAVYGLINSTMLSQVHDKKTPDKRTNEPTPLPFGDDCEEVFVSPESVVTVNSITSIIDETDDVISDSINETKNITNIVNETTNIVDETTNIFPETGDITSIEQPETTGTGFYKNNFTKIDIKNRPQVVMKFSMKELYASTKVVSEEPSLPAINDIQLVFGVQDETNAEEVLKLRINKKDFAKMEVIGQFNNGFIIGKLKNEVFIIDQHASDEIYNFEKLQRNKCISPQPLLKPIKIKLGAVYESAIRDNINIFEKNGFRFSCNKGNNNDEAIELLYVPHLEGYTFSISDIEEMAVHLADFPGSNYRPTKIRKIFASKACRSSVMVGHPLSVNKMKSILENLSKIDSPWNCPHGRPTVRQLYYQND</sequence>
<feature type="domain" description="MutL C-terminal dimerisation" evidence="4">
    <location>
        <begin position="616"/>
        <end position="760"/>
    </location>
</feature>
<proteinExistence type="inferred from homology"/>
<dbReference type="PANTHER" id="PTHR10073:SF52">
    <property type="entry name" value="MISMATCH REPAIR ENDONUCLEASE PMS2"/>
    <property type="match status" value="1"/>
</dbReference>
<dbReference type="SMART" id="SM00853">
    <property type="entry name" value="MutL_C"/>
    <property type="match status" value="1"/>
</dbReference>
<dbReference type="WBParaSite" id="SSTP_0000300200.1">
    <property type="protein sequence ID" value="SSTP_0000300200.1"/>
    <property type="gene ID" value="SSTP_0000300200"/>
</dbReference>
<evidence type="ECO:0000259" key="4">
    <source>
        <dbReference type="SMART" id="SM00853"/>
    </source>
</evidence>
<dbReference type="InterPro" id="IPR038973">
    <property type="entry name" value="MutL/Mlh/Pms-like"/>
</dbReference>
<dbReference type="GO" id="GO:0016887">
    <property type="term" value="F:ATP hydrolysis activity"/>
    <property type="evidence" value="ECO:0007669"/>
    <property type="project" value="InterPro"/>
</dbReference>
<dbReference type="GO" id="GO:0005524">
    <property type="term" value="F:ATP binding"/>
    <property type="evidence" value="ECO:0007669"/>
    <property type="project" value="InterPro"/>
</dbReference>
<accession>A0A0K0E0I8</accession>
<dbReference type="InterPro" id="IPR002099">
    <property type="entry name" value="MutL/Mlh/PMS"/>
</dbReference>
<evidence type="ECO:0000313" key="7">
    <source>
        <dbReference type="WBParaSite" id="SSTP_0000300200.1"/>
    </source>
</evidence>
<name>A0A0K0E0I8_STRER</name>
<dbReference type="WBParaSite" id="TCONS_00000251.p1">
    <property type="protein sequence ID" value="TCONS_00000251.p1"/>
    <property type="gene ID" value="XLOC_000266"/>
</dbReference>
<dbReference type="InterPro" id="IPR013507">
    <property type="entry name" value="DNA_mismatch_S5_2-like"/>
</dbReference>
<feature type="domain" description="DNA mismatch repair protein S5" evidence="5">
    <location>
        <begin position="239"/>
        <end position="358"/>
    </location>
</feature>
<dbReference type="InterPro" id="IPR014790">
    <property type="entry name" value="MutL_C"/>
</dbReference>
<dbReference type="FunFam" id="3.30.565.10:FF:000017">
    <property type="entry name" value="PMS1 homolog 1, mismatch repair system component"/>
    <property type="match status" value="1"/>
</dbReference>
<dbReference type="Pfam" id="PF08676">
    <property type="entry name" value="MutL_C"/>
    <property type="match status" value="1"/>
</dbReference>
<dbReference type="PROSITE" id="PS00058">
    <property type="entry name" value="DNA_MISMATCH_REPAIR_1"/>
    <property type="match status" value="1"/>
</dbReference>
<dbReference type="SUPFAM" id="SSF54211">
    <property type="entry name" value="Ribosomal protein S5 domain 2-like"/>
    <property type="match status" value="1"/>
</dbReference>
<dbReference type="InterPro" id="IPR042121">
    <property type="entry name" value="MutL_C_regsub"/>
</dbReference>
<evidence type="ECO:0000256" key="2">
    <source>
        <dbReference type="ARBA" id="ARBA00022763"/>
    </source>
</evidence>
<dbReference type="PANTHER" id="PTHR10073">
    <property type="entry name" value="DNA MISMATCH REPAIR PROTEIN MLH, PMS, MUTL"/>
    <property type="match status" value="1"/>
</dbReference>
<dbReference type="Pfam" id="PF01119">
    <property type="entry name" value="DNA_mis_repair"/>
    <property type="match status" value="1"/>
</dbReference>
<dbReference type="STRING" id="6248.A0A0K0E0I8"/>
<protein>
    <submittedName>
        <fullName evidence="7">DNA_mis_repair domain-containing protein</fullName>
    </submittedName>
    <submittedName>
        <fullName evidence="8">MutL C-terminal dimerisation domain-containing protein</fullName>
    </submittedName>
</protein>
<dbReference type="SMART" id="SM01340">
    <property type="entry name" value="DNA_mis_repair"/>
    <property type="match status" value="1"/>
</dbReference>
<dbReference type="InterPro" id="IPR020568">
    <property type="entry name" value="Ribosomal_Su5_D2-typ_SF"/>
</dbReference>
<dbReference type="GO" id="GO:0030983">
    <property type="term" value="F:mismatched DNA binding"/>
    <property type="evidence" value="ECO:0007669"/>
    <property type="project" value="InterPro"/>
</dbReference>
<dbReference type="Pfam" id="PF13589">
    <property type="entry name" value="HATPase_c_3"/>
    <property type="match status" value="1"/>
</dbReference>
<dbReference type="Proteomes" id="UP000035681">
    <property type="component" value="Unplaced"/>
</dbReference>
<dbReference type="CDD" id="cd16926">
    <property type="entry name" value="HATPase_MutL-MLH-PMS-like"/>
    <property type="match status" value="1"/>
</dbReference>
<dbReference type="AlphaFoldDB" id="A0A0K0E0I8"/>
<dbReference type="GO" id="GO:0006298">
    <property type="term" value="P:mismatch repair"/>
    <property type="evidence" value="ECO:0007669"/>
    <property type="project" value="InterPro"/>
</dbReference>
<dbReference type="Gene3D" id="3.30.230.10">
    <property type="match status" value="1"/>
</dbReference>
<dbReference type="Gene3D" id="3.30.1540.20">
    <property type="entry name" value="MutL, C-terminal domain, dimerisation subdomain"/>
    <property type="match status" value="1"/>
</dbReference>
<dbReference type="InterPro" id="IPR014762">
    <property type="entry name" value="DNA_mismatch_repair_CS"/>
</dbReference>
<feature type="region of interest" description="Disordered" evidence="3">
    <location>
        <begin position="446"/>
        <end position="466"/>
    </location>
</feature>
<dbReference type="NCBIfam" id="TIGR00585">
    <property type="entry name" value="mutl"/>
    <property type="match status" value="1"/>
</dbReference>
<reference evidence="7" key="1">
    <citation type="submission" date="2015-08" db="UniProtKB">
        <authorList>
            <consortium name="WormBaseParasite"/>
        </authorList>
    </citation>
    <scope>IDENTIFICATION</scope>
</reference>
<dbReference type="SUPFAM" id="SSF55874">
    <property type="entry name" value="ATPase domain of HSP90 chaperone/DNA topoisomerase II/histidine kinase"/>
    <property type="match status" value="1"/>
</dbReference>
<dbReference type="GO" id="GO:0032389">
    <property type="term" value="C:MutLalpha complex"/>
    <property type="evidence" value="ECO:0007669"/>
    <property type="project" value="TreeGrafter"/>
</dbReference>
<evidence type="ECO:0000259" key="5">
    <source>
        <dbReference type="SMART" id="SM01340"/>
    </source>
</evidence>
<dbReference type="Gene3D" id="3.30.565.10">
    <property type="entry name" value="Histidine kinase-like ATPase, C-terminal domain"/>
    <property type="match status" value="1"/>
</dbReference>
<dbReference type="InterPro" id="IPR042120">
    <property type="entry name" value="MutL_C_dimsub"/>
</dbReference>